<feature type="domain" description="BEN" evidence="3">
    <location>
        <begin position="199"/>
        <end position="296"/>
    </location>
</feature>
<dbReference type="Proteomes" id="UP001228049">
    <property type="component" value="Unassembled WGS sequence"/>
</dbReference>
<dbReference type="GO" id="GO:0003677">
    <property type="term" value="F:DNA binding"/>
    <property type="evidence" value="ECO:0007669"/>
    <property type="project" value="InterPro"/>
</dbReference>
<organism evidence="4 5">
    <name type="scientific">Dissostichus eleginoides</name>
    <name type="common">Patagonian toothfish</name>
    <name type="synonym">Dissostichus amissus</name>
    <dbReference type="NCBI Taxonomy" id="100907"/>
    <lineage>
        <taxon>Eukaryota</taxon>
        <taxon>Metazoa</taxon>
        <taxon>Chordata</taxon>
        <taxon>Craniata</taxon>
        <taxon>Vertebrata</taxon>
        <taxon>Euteleostomi</taxon>
        <taxon>Actinopterygii</taxon>
        <taxon>Neopterygii</taxon>
        <taxon>Teleostei</taxon>
        <taxon>Neoteleostei</taxon>
        <taxon>Acanthomorphata</taxon>
        <taxon>Eupercaria</taxon>
        <taxon>Perciformes</taxon>
        <taxon>Notothenioidei</taxon>
        <taxon>Nototheniidae</taxon>
        <taxon>Dissostichus</taxon>
    </lineage>
</organism>
<sequence>MEEIRPESSALQRTPGGGGTAVVKVESGESDHLCLCDSAPLQVVKVESGDPSGDPSLAELLFLRSRVRVLEREKEDLQSENRRLKETLVHEIPGLLSTMWQTLGNGHHSVSTATGRGDDYPPYSQQHAPPNQDTGFSPQVDQLSWGGEEEGPPLGRHMGEEAPLCRQTDMEELRRSCSESQCTAAHLDGQVRQVEVYPGSGVLCDVSSCQAANQAVSPTAMARMLLLGVFDMNTLMNSNLRGGRSRRPASHSQRRALDPHRINAIFNAILSRFPLAKRGVIGSGINSKLSEIRFRSRRANRDPRFL</sequence>
<dbReference type="Pfam" id="PF10523">
    <property type="entry name" value="BEN"/>
    <property type="match status" value="1"/>
</dbReference>
<dbReference type="EMBL" id="JASDAP010000004">
    <property type="protein sequence ID" value="KAK1904795.1"/>
    <property type="molecule type" value="Genomic_DNA"/>
</dbReference>
<reference evidence="4" key="1">
    <citation type="submission" date="2023-04" db="EMBL/GenBank/DDBJ databases">
        <title>Chromosome-level genome of Chaenocephalus aceratus.</title>
        <authorList>
            <person name="Park H."/>
        </authorList>
    </citation>
    <scope>NUCLEOTIDE SEQUENCE</scope>
    <source>
        <strain evidence="4">DE</strain>
        <tissue evidence="4">Muscle</tissue>
    </source>
</reference>
<evidence type="ECO:0000313" key="4">
    <source>
        <dbReference type="EMBL" id="KAK1904795.1"/>
    </source>
</evidence>
<feature type="compositionally biased region" description="Polar residues" evidence="2">
    <location>
        <begin position="123"/>
        <end position="142"/>
    </location>
</feature>
<dbReference type="SMART" id="SM01025">
    <property type="entry name" value="BEN"/>
    <property type="match status" value="1"/>
</dbReference>
<evidence type="ECO:0000313" key="5">
    <source>
        <dbReference type="Proteomes" id="UP001228049"/>
    </source>
</evidence>
<evidence type="ECO:0000256" key="1">
    <source>
        <dbReference type="SAM" id="Coils"/>
    </source>
</evidence>
<dbReference type="InterPro" id="IPR018379">
    <property type="entry name" value="BEN_domain"/>
</dbReference>
<evidence type="ECO:0000256" key="2">
    <source>
        <dbReference type="SAM" id="MobiDB-lite"/>
    </source>
</evidence>
<feature type="region of interest" description="Disordered" evidence="2">
    <location>
        <begin position="107"/>
        <end position="160"/>
    </location>
</feature>
<name>A0AAD9CLQ3_DISEL</name>
<comment type="caution">
    <text evidence="4">The sequence shown here is derived from an EMBL/GenBank/DDBJ whole genome shotgun (WGS) entry which is preliminary data.</text>
</comment>
<feature type="coiled-coil region" evidence="1">
    <location>
        <begin position="60"/>
        <end position="90"/>
    </location>
</feature>
<dbReference type="AlphaFoldDB" id="A0AAD9CLQ3"/>
<gene>
    <name evidence="4" type="ORF">KUDE01_011976</name>
</gene>
<dbReference type="PROSITE" id="PS51457">
    <property type="entry name" value="BEN"/>
    <property type="match status" value="1"/>
</dbReference>
<keyword evidence="5" id="KW-1185">Reference proteome</keyword>
<protein>
    <submittedName>
        <fullName evidence="4">4-hydroxy-2-oxovalerate aldolase 1</fullName>
    </submittedName>
</protein>
<dbReference type="Gene3D" id="1.10.10.2590">
    <property type="entry name" value="BEN domain"/>
    <property type="match status" value="1"/>
</dbReference>
<proteinExistence type="predicted"/>
<feature type="region of interest" description="Disordered" evidence="2">
    <location>
        <begin position="1"/>
        <end position="23"/>
    </location>
</feature>
<evidence type="ECO:0000259" key="3">
    <source>
        <dbReference type="PROSITE" id="PS51457"/>
    </source>
</evidence>
<accession>A0AAD9CLQ3</accession>
<keyword evidence="1" id="KW-0175">Coiled coil</keyword>